<dbReference type="GeneID" id="113788058"/>
<protein>
    <submittedName>
        <fullName evidence="3">Uncharacterized protein LOC113788058</fullName>
    </submittedName>
</protein>
<evidence type="ECO:0000256" key="1">
    <source>
        <dbReference type="SAM" id="MobiDB-lite"/>
    </source>
</evidence>
<dbReference type="AlphaFoldDB" id="A0A3Q7YEL0"/>
<dbReference type="OrthoDB" id="1928023at2759"/>
<dbReference type="GO" id="GO:0003856">
    <property type="term" value="F:3-dehydroquinate synthase activity"/>
    <property type="evidence" value="ECO:0007669"/>
    <property type="project" value="InterPro"/>
</dbReference>
<reference evidence="2" key="1">
    <citation type="journal article" date="2013" name="Nat. Biotechnol.">
        <title>Draft genome sequence of chickpea (Cicer arietinum) provides a resource for trait improvement.</title>
        <authorList>
            <person name="Varshney R.K."/>
            <person name="Song C."/>
            <person name="Saxena R.K."/>
            <person name="Azam S."/>
            <person name="Yu S."/>
            <person name="Sharpe A.G."/>
            <person name="Cannon S."/>
            <person name="Baek J."/>
            <person name="Rosen B.D."/>
            <person name="Tar'an B."/>
            <person name="Millan T."/>
            <person name="Zhang X."/>
            <person name="Ramsay L.D."/>
            <person name="Iwata A."/>
            <person name="Wang Y."/>
            <person name="Nelson W."/>
            <person name="Farmer A.D."/>
            <person name="Gaur P.M."/>
            <person name="Soderlund C."/>
            <person name="Penmetsa R.V."/>
            <person name="Xu C."/>
            <person name="Bharti A.K."/>
            <person name="He W."/>
            <person name="Winter P."/>
            <person name="Zhao S."/>
            <person name="Hane J.K."/>
            <person name="Carrasquilla-Garcia N."/>
            <person name="Condie J.A."/>
            <person name="Upadhyaya H.D."/>
            <person name="Luo M.C."/>
            <person name="Thudi M."/>
            <person name="Gowda C.L."/>
            <person name="Singh N.P."/>
            <person name="Lichtenzveig J."/>
            <person name="Gali K.K."/>
            <person name="Rubio J."/>
            <person name="Nadarajan N."/>
            <person name="Dolezel J."/>
            <person name="Bansal K.C."/>
            <person name="Xu X."/>
            <person name="Edwards D."/>
            <person name="Zhang G."/>
            <person name="Kahl G."/>
            <person name="Gil J."/>
            <person name="Singh K.B."/>
            <person name="Datta S.K."/>
            <person name="Jackson S.A."/>
            <person name="Wang J."/>
            <person name="Cook D.R."/>
        </authorList>
    </citation>
    <scope>NUCLEOTIDE SEQUENCE [LARGE SCALE GENOMIC DNA]</scope>
    <source>
        <strain evidence="2">cv. CDC Frontier</strain>
    </source>
</reference>
<dbReference type="Proteomes" id="UP000087171">
    <property type="component" value="Chromosome Ca8"/>
</dbReference>
<feature type="region of interest" description="Disordered" evidence="1">
    <location>
        <begin position="191"/>
        <end position="214"/>
    </location>
</feature>
<keyword evidence="2" id="KW-1185">Reference proteome</keyword>
<dbReference type="STRING" id="3827.A0A3Q7YEL0"/>
<dbReference type="KEGG" id="cam:113788058"/>
<accession>A0A3Q7YEL0</accession>
<evidence type="ECO:0000313" key="2">
    <source>
        <dbReference type="Proteomes" id="UP000087171"/>
    </source>
</evidence>
<dbReference type="RefSeq" id="XP_027193287.1">
    <property type="nucleotide sequence ID" value="XM_027337486.1"/>
</dbReference>
<dbReference type="InterPro" id="IPR002812">
    <property type="entry name" value="DHQS"/>
</dbReference>
<sequence length="214" mass="24832">MQSFLAWDRKSPENYLPHPDHDFISPVVNTDKHVVVVMDGMTEFTTEPLQWALDNVVTADCTVTLLGVMPWLNIPLFLKTRNDFWTVEMEDAPLVREKNECRKRQAVIDLCRKYGVVPQKKIVMGYPLRLLVVEQIVTLSPTWVIFDRSHRKNKEFYTKKIPCNILMMNEEGRIDMIKSKWMSQNDQSISKEFSLSSAPTPQLSVSEESREAVK</sequence>
<dbReference type="GO" id="GO:0009073">
    <property type="term" value="P:aromatic amino acid family biosynthetic process"/>
    <property type="evidence" value="ECO:0007669"/>
    <property type="project" value="InterPro"/>
</dbReference>
<proteinExistence type="predicted"/>
<gene>
    <name evidence="3" type="primary">LOC113788058</name>
</gene>
<evidence type="ECO:0000313" key="3">
    <source>
        <dbReference type="RefSeq" id="XP_027193287.1"/>
    </source>
</evidence>
<name>A0A3Q7YEL0_CICAR</name>
<dbReference type="PANTHER" id="PTHR33563:SF9">
    <property type="entry name" value="USPA DOMAIN-CONTAINING PROTEIN"/>
    <property type="match status" value="1"/>
</dbReference>
<reference evidence="3" key="2">
    <citation type="submission" date="2025-08" db="UniProtKB">
        <authorList>
            <consortium name="RefSeq"/>
        </authorList>
    </citation>
    <scope>IDENTIFICATION</scope>
    <source>
        <tissue evidence="3">Etiolated seedlings</tissue>
    </source>
</reference>
<organism evidence="2 3">
    <name type="scientific">Cicer arietinum</name>
    <name type="common">Chickpea</name>
    <name type="synonym">Garbanzo</name>
    <dbReference type="NCBI Taxonomy" id="3827"/>
    <lineage>
        <taxon>Eukaryota</taxon>
        <taxon>Viridiplantae</taxon>
        <taxon>Streptophyta</taxon>
        <taxon>Embryophyta</taxon>
        <taxon>Tracheophyta</taxon>
        <taxon>Spermatophyta</taxon>
        <taxon>Magnoliopsida</taxon>
        <taxon>eudicotyledons</taxon>
        <taxon>Gunneridae</taxon>
        <taxon>Pentapetalae</taxon>
        <taxon>rosids</taxon>
        <taxon>fabids</taxon>
        <taxon>Fabales</taxon>
        <taxon>Fabaceae</taxon>
        <taxon>Papilionoideae</taxon>
        <taxon>50 kb inversion clade</taxon>
        <taxon>NPAAA clade</taxon>
        <taxon>Hologalegina</taxon>
        <taxon>IRL clade</taxon>
        <taxon>Cicereae</taxon>
        <taxon>Cicer</taxon>
    </lineage>
</organism>
<dbReference type="PANTHER" id="PTHR33563">
    <property type="match status" value="1"/>
</dbReference>
<dbReference type="GO" id="GO:0016491">
    <property type="term" value="F:oxidoreductase activity"/>
    <property type="evidence" value="ECO:0007669"/>
    <property type="project" value="InterPro"/>
</dbReference>
<feature type="compositionally biased region" description="Polar residues" evidence="1">
    <location>
        <begin position="191"/>
        <end position="206"/>
    </location>
</feature>